<evidence type="ECO:0000313" key="2">
    <source>
        <dbReference type="Proteomes" id="UP001142393"/>
    </source>
</evidence>
<evidence type="ECO:0000313" key="1">
    <source>
        <dbReference type="EMBL" id="KAJ3742942.1"/>
    </source>
</evidence>
<sequence>MSTAAMIATCTTPFSKLTIFPPPPPHTCLPNKDAAIIFPSNELLSLDYTLPRRSSPSEVYINHFPGAARVVGTGKTVLDDFNGDQYAGERAQNLYFPFSSRMEWKLAYWLLKSSLSLGEIDQYLNLELTKRNHLSFRSAKELKARMDLLPPLARWKSQKLAVNPRYPTKKPVVLFFRDAMEVLQDLLKSPLIHDHISFTPVQIFQTAAKLTRVYESWLSGDRAWKLQSELPVGHTLLGIILSSDKTTISVMTGNRCAHPLLISLANIRTDILSKASHHLLQLLALIPIPSFCHPLQEIRGVLVNRLFHRSVDIVLRPLKIAAAIGHLLTDPVGQVRRCHTPCAAWIVDTPEASLISCVGGSGKTSPYTTAIYKDYGDSFRHSPRSGNITLSTIDALALKADPNHIEAYWPHAQKSRTNGVEDPCWCDWPSSDPADFLLPEALHHWHKGFFDHDLKWCINVVGALELDFRFSLVQKRQGFRTFPEGISKLKQLTGRDHRNIQRYIIILITGIAPRGFVTAIRALCDFRYTGQAPRFNDITAARVQKALDEFHEVKDEVIRLRGRLNTKGVVIDNWEIPKLEFMQSVFPSIKSSGPILQWDANKTERAHITLVKDPARSGNGRAYEAQICRELDIQSRMRAFDLMTSMKDANISFGITGPDEDGDEETSAVSSSSGLGPLPVIVSTTSDLQQMLDPVLKTVWGSERPKKDLFIYAIELQSC</sequence>
<comment type="caution">
    <text evidence="1">The sequence shown here is derived from an EMBL/GenBank/DDBJ whole genome shotgun (WGS) entry which is preliminary data.</text>
</comment>
<keyword evidence="2" id="KW-1185">Reference proteome</keyword>
<gene>
    <name evidence="1" type="ORF">DFH05DRAFT_1526436</name>
</gene>
<dbReference type="Proteomes" id="UP001142393">
    <property type="component" value="Unassembled WGS sequence"/>
</dbReference>
<dbReference type="Pfam" id="PF18759">
    <property type="entry name" value="Plavaka"/>
    <property type="match status" value="1"/>
</dbReference>
<reference evidence="1 2" key="1">
    <citation type="journal article" date="2023" name="Proc. Natl. Acad. Sci. U.S.A.">
        <title>A global phylogenomic analysis of the shiitake genus Lentinula.</title>
        <authorList>
            <person name="Sierra-Patev S."/>
            <person name="Min B."/>
            <person name="Naranjo-Ortiz M."/>
            <person name="Looney B."/>
            <person name="Konkel Z."/>
            <person name="Slot J.C."/>
            <person name="Sakamoto Y."/>
            <person name="Steenwyk J.L."/>
            <person name="Rokas A."/>
            <person name="Carro J."/>
            <person name="Camarero S."/>
            <person name="Ferreira P."/>
            <person name="Molpeceres G."/>
            <person name="Ruiz-Duenas F.J."/>
            <person name="Serrano A."/>
            <person name="Henrissat B."/>
            <person name="Drula E."/>
            <person name="Hughes K.W."/>
            <person name="Mata J.L."/>
            <person name="Ishikawa N.K."/>
            <person name="Vargas-Isla R."/>
            <person name="Ushijima S."/>
            <person name="Smith C.A."/>
            <person name="Donoghue J."/>
            <person name="Ahrendt S."/>
            <person name="Andreopoulos W."/>
            <person name="He G."/>
            <person name="LaButti K."/>
            <person name="Lipzen A."/>
            <person name="Ng V."/>
            <person name="Riley R."/>
            <person name="Sandor L."/>
            <person name="Barry K."/>
            <person name="Martinez A.T."/>
            <person name="Xiao Y."/>
            <person name="Gibbons J.G."/>
            <person name="Terashima K."/>
            <person name="Grigoriev I.V."/>
            <person name="Hibbett D."/>
        </authorList>
    </citation>
    <scope>NUCLEOTIDE SEQUENCE [LARGE SCALE GENOMIC DNA]</scope>
    <source>
        <strain evidence="1 2">TFB7810</strain>
    </source>
</reference>
<name>A0A9W8NXT2_9AGAR</name>
<organism evidence="1 2">
    <name type="scientific">Lentinula detonsa</name>
    <dbReference type="NCBI Taxonomy" id="2804962"/>
    <lineage>
        <taxon>Eukaryota</taxon>
        <taxon>Fungi</taxon>
        <taxon>Dikarya</taxon>
        <taxon>Basidiomycota</taxon>
        <taxon>Agaricomycotina</taxon>
        <taxon>Agaricomycetes</taxon>
        <taxon>Agaricomycetidae</taxon>
        <taxon>Agaricales</taxon>
        <taxon>Marasmiineae</taxon>
        <taxon>Omphalotaceae</taxon>
        <taxon>Lentinula</taxon>
    </lineage>
</organism>
<dbReference type="EMBL" id="JANVFU010000009">
    <property type="protein sequence ID" value="KAJ3742942.1"/>
    <property type="molecule type" value="Genomic_DNA"/>
</dbReference>
<dbReference type="InterPro" id="IPR041078">
    <property type="entry name" value="Plavaka"/>
</dbReference>
<protein>
    <submittedName>
        <fullName evidence="1">Uncharacterized protein</fullName>
    </submittedName>
</protein>
<dbReference type="AlphaFoldDB" id="A0A9W8NXT2"/>
<proteinExistence type="predicted"/>
<accession>A0A9W8NXT2</accession>